<protein>
    <submittedName>
        <fullName evidence="3">Cell division protein DivIC</fullName>
    </submittedName>
</protein>
<dbReference type="EMBL" id="OAOP01000015">
    <property type="protein sequence ID" value="SNX75694.1"/>
    <property type="molecule type" value="Genomic_DNA"/>
</dbReference>
<name>A0A285D7A1_9BACI</name>
<dbReference type="RefSeq" id="WP_097160755.1">
    <property type="nucleotide sequence ID" value="NZ_JBEPMQ010000020.1"/>
</dbReference>
<accession>A0A285D7A1</accession>
<keyword evidence="2" id="KW-1133">Transmembrane helix</keyword>
<keyword evidence="3" id="KW-0132">Cell division</keyword>
<evidence type="ECO:0000256" key="1">
    <source>
        <dbReference type="SAM" id="Coils"/>
    </source>
</evidence>
<keyword evidence="4" id="KW-1185">Reference proteome</keyword>
<dbReference type="PANTHER" id="PTHR40027">
    <property type="entry name" value="CELL DIVISION PROTEIN DIVIC"/>
    <property type="match status" value="1"/>
</dbReference>
<keyword evidence="3" id="KW-0131">Cell cycle</keyword>
<feature type="transmembrane region" description="Helical" evidence="2">
    <location>
        <begin position="39"/>
        <end position="58"/>
    </location>
</feature>
<dbReference type="Proteomes" id="UP000219546">
    <property type="component" value="Unassembled WGS sequence"/>
</dbReference>
<dbReference type="AlphaFoldDB" id="A0A285D7A1"/>
<dbReference type="PANTHER" id="PTHR40027:SF1">
    <property type="entry name" value="CELL DIVISION PROTEIN DIVIC"/>
    <property type="match status" value="1"/>
</dbReference>
<dbReference type="InterPro" id="IPR007060">
    <property type="entry name" value="FtsL/DivIC"/>
</dbReference>
<dbReference type="OrthoDB" id="2991180at2"/>
<reference evidence="3 4" key="1">
    <citation type="submission" date="2017-08" db="EMBL/GenBank/DDBJ databases">
        <authorList>
            <person name="de Groot N.N."/>
        </authorList>
    </citation>
    <scope>NUCLEOTIDE SEQUENCE [LARGE SCALE GENOMIC DNA]</scope>
    <source>
        <strain evidence="3 4">JC228</strain>
    </source>
</reference>
<sequence length="130" mass="15189">MGADLKKKKVTTIHEQYVQERAVVSQQNAKKKKYLVRRLTVFFIFACVLTGYLISSIFSQASAVEQKQKELQKLEAQLEKMQEDQTILEEQIQKLNDDEYLGQLARKYYYLSDDNEIIFDLPEEEESGSN</sequence>
<gene>
    <name evidence="3" type="ORF">SAMN05877753_11520</name>
</gene>
<evidence type="ECO:0000256" key="2">
    <source>
        <dbReference type="SAM" id="Phobius"/>
    </source>
</evidence>
<evidence type="ECO:0000313" key="4">
    <source>
        <dbReference type="Proteomes" id="UP000219546"/>
    </source>
</evidence>
<proteinExistence type="predicted"/>
<dbReference type="Pfam" id="PF04977">
    <property type="entry name" value="DivIC"/>
    <property type="match status" value="1"/>
</dbReference>
<keyword evidence="2" id="KW-0812">Transmembrane</keyword>
<keyword evidence="1" id="KW-0175">Coiled coil</keyword>
<dbReference type="GO" id="GO:0051301">
    <property type="term" value="P:cell division"/>
    <property type="evidence" value="ECO:0007669"/>
    <property type="project" value="UniProtKB-KW"/>
</dbReference>
<organism evidence="3 4">
    <name type="scientific">Bacillus oleivorans</name>
    <dbReference type="NCBI Taxonomy" id="1448271"/>
    <lineage>
        <taxon>Bacteria</taxon>
        <taxon>Bacillati</taxon>
        <taxon>Bacillota</taxon>
        <taxon>Bacilli</taxon>
        <taxon>Bacillales</taxon>
        <taxon>Bacillaceae</taxon>
        <taxon>Bacillus</taxon>
    </lineage>
</organism>
<dbReference type="InterPro" id="IPR039076">
    <property type="entry name" value="DivIC"/>
</dbReference>
<keyword evidence="2" id="KW-0472">Membrane</keyword>
<feature type="coiled-coil region" evidence="1">
    <location>
        <begin position="57"/>
        <end position="98"/>
    </location>
</feature>
<evidence type="ECO:0000313" key="3">
    <source>
        <dbReference type="EMBL" id="SNX75694.1"/>
    </source>
</evidence>